<protein>
    <submittedName>
        <fullName evidence="1">Uncharacterized protein</fullName>
    </submittedName>
</protein>
<keyword evidence="2" id="KW-1185">Reference proteome</keyword>
<reference evidence="1" key="1">
    <citation type="submission" date="2021-09" db="EMBL/GenBank/DDBJ databases">
        <title>The genome of Mauremys mutica provides insights into the evolution of semi-aquatic lifestyle.</title>
        <authorList>
            <person name="Gong S."/>
            <person name="Gao Y."/>
        </authorList>
    </citation>
    <scope>NUCLEOTIDE SEQUENCE</scope>
    <source>
        <strain evidence="1">MM-2020</strain>
        <tissue evidence="1">Muscle</tissue>
    </source>
</reference>
<gene>
    <name evidence="1" type="ORF">KIL84_010945</name>
</gene>
<sequence length="242" mass="27051">MQGFSRPRVKSSGAPIQGILCAESHSFQLPLVVSEQTQLDIFPHLPLTSISNTTKYSCPYCQPANVSGPSRYLESCRKRFVCGLFQPTLLHLLVIRFTVVQQDGLATHITIQTVDNKSECNVKKAAVAVAHVKRRRGRLRDPTKLNNVLLQSSSSIRNETSLSFSRPHTGTTGEYPELVMPDVMDSLSIPRVPVEPFSPPFHPQFGRMEINRGAYLKSKDSRYSLVGKCPVFKLEGEIKYFS</sequence>
<organism evidence="1 2">
    <name type="scientific">Mauremys mutica</name>
    <name type="common">yellowpond turtle</name>
    <dbReference type="NCBI Taxonomy" id="74926"/>
    <lineage>
        <taxon>Eukaryota</taxon>
        <taxon>Metazoa</taxon>
        <taxon>Chordata</taxon>
        <taxon>Craniata</taxon>
        <taxon>Vertebrata</taxon>
        <taxon>Euteleostomi</taxon>
        <taxon>Archelosauria</taxon>
        <taxon>Testudinata</taxon>
        <taxon>Testudines</taxon>
        <taxon>Cryptodira</taxon>
        <taxon>Durocryptodira</taxon>
        <taxon>Testudinoidea</taxon>
        <taxon>Geoemydidae</taxon>
        <taxon>Geoemydinae</taxon>
        <taxon>Mauremys</taxon>
    </lineage>
</organism>
<name>A0A9D3XCI7_9SAUR</name>
<comment type="caution">
    <text evidence="1">The sequence shown here is derived from an EMBL/GenBank/DDBJ whole genome shotgun (WGS) entry which is preliminary data.</text>
</comment>
<dbReference type="EMBL" id="JAHDVG010000474">
    <property type="protein sequence ID" value="KAH1177243.1"/>
    <property type="molecule type" value="Genomic_DNA"/>
</dbReference>
<dbReference type="Proteomes" id="UP000827986">
    <property type="component" value="Unassembled WGS sequence"/>
</dbReference>
<evidence type="ECO:0000313" key="2">
    <source>
        <dbReference type="Proteomes" id="UP000827986"/>
    </source>
</evidence>
<dbReference type="AlphaFoldDB" id="A0A9D3XCI7"/>
<evidence type="ECO:0000313" key="1">
    <source>
        <dbReference type="EMBL" id="KAH1177243.1"/>
    </source>
</evidence>
<accession>A0A9D3XCI7</accession>
<proteinExistence type="predicted"/>